<name>A0A6S6SXX8_9BACT</name>
<dbReference type="AlphaFoldDB" id="A0A6S6SXX8"/>
<accession>A0A6S6SXX8</accession>
<proteinExistence type="predicted"/>
<dbReference type="EMBL" id="CACVAW010000037">
    <property type="protein sequence ID" value="CAA6809357.1"/>
    <property type="molecule type" value="Genomic_DNA"/>
</dbReference>
<evidence type="ECO:0000313" key="1">
    <source>
        <dbReference type="EMBL" id="CAA6809357.1"/>
    </source>
</evidence>
<organism evidence="1">
    <name type="scientific">uncultured Campylobacterales bacterium</name>
    <dbReference type="NCBI Taxonomy" id="352960"/>
    <lineage>
        <taxon>Bacteria</taxon>
        <taxon>Pseudomonadati</taxon>
        <taxon>Campylobacterota</taxon>
        <taxon>Epsilonproteobacteria</taxon>
        <taxon>Campylobacterales</taxon>
        <taxon>environmental samples</taxon>
    </lineage>
</organism>
<gene>
    <name evidence="1" type="ORF">HELGO_WM17997</name>
</gene>
<protein>
    <submittedName>
        <fullName evidence="1">Uncharacterized protein</fullName>
    </submittedName>
</protein>
<sequence length="578" mass="67157">MNDFLIYSLSVKSSISGDVSLALDKLEVSTSVKSLLGYLISEELRQDDISIENSKILPLLTKPYQSLIMKDFFKSFNKREDKSKNFYEWVNGLSRINTSVLNICLGYYIKKYFANLIDIKVFIQIGFYKIHEEFRNAPDFLNYIKNIKYKAAQVSIQFQNENEEKYTYIFTKVFNSLTLGVTRTSDGSFYIPENYKKIIEEIEKSQRPVYSNSAFKIVSIWSDIKANLLEFSNSKKKEKLPRYLHNIEQFESSHIDFLIYLCDAFKKINAYKLSKNIFPLPVSIQQKNIMVETNSKKSKNFNALSQAIEALDMKLEVIDARDTIGKLSFLEQFELDLYDTTMLLSERFGSEYYPSILEKQQQLPQDFSFISTSGSYNDLIQSLSELYSLCEYFEVKSIDKLKAKLKGKTFVFLGETQNKREDKSLIGILLRNFEVKVEVIIPEGFLHISYIPDLSPYNINKQMYPNYNEREVLLSSEAELWEEILRSMGEDPILYLSNAHLTPDSIESLEHLEYKIPNVILERFSLIISDSKRVDPVDFTVFHDPSINSILTTSNNKFIIMGLISMLLYPKENEIDVE</sequence>
<reference evidence="1" key="1">
    <citation type="submission" date="2020-01" db="EMBL/GenBank/DDBJ databases">
        <authorList>
            <person name="Meier V. D."/>
            <person name="Meier V D."/>
        </authorList>
    </citation>
    <scope>NUCLEOTIDE SEQUENCE</scope>
    <source>
        <strain evidence="1">HLG_WM_MAG_12</strain>
    </source>
</reference>